<sequence>MSTKSSRNLQYKDFFDPVDGEKSAGEGGDEENGSVEAEGEPEEFEEEEEEINEDQEEMAESKTGQAAKGVHKKVTFDLSDGSDRDELAVSTGAKKPGETKSAFEKRQEKLNAQIQQLEKSALEQKPWQLLGEVTAQKRPENSLLEEDLLFDHAVWDDVVRKEKPKEEIFEYKKRLTLDHEKSKLSLTEVYEQQYLKQTEQKSEVEENVQHAEIQKFMDSLFLKLDALSNFQFTPKPPVPEVKVVSNLPSISMEEVAPVNISDATLLAPEEVKEKSRAGDVQGDLEKTETDKKRERRRKKKVKRLRLRAKAAHQRVLEKLNVKLSSNQVKEKNAEKVRKLTQEGKAMLLKDEGKDKTLRSSKAFFSQLQDQVKAELKGAKIGAKKQNKHRELSASKLKL</sequence>
<proteinExistence type="inferred from homology"/>
<feature type="compositionally biased region" description="Basic and acidic residues" evidence="7">
    <location>
        <begin position="269"/>
        <end position="292"/>
    </location>
</feature>
<dbReference type="Proteomes" id="UP000288216">
    <property type="component" value="Unassembled WGS sequence"/>
</dbReference>
<dbReference type="Pfam" id="PF04006">
    <property type="entry name" value="Mpp10"/>
    <property type="match status" value="2"/>
</dbReference>
<keyword evidence="9" id="KW-1185">Reference proteome</keyword>
<dbReference type="OrthoDB" id="445326at2759"/>
<feature type="region of interest" description="Disordered" evidence="7">
    <location>
        <begin position="378"/>
        <end position="398"/>
    </location>
</feature>
<evidence type="ECO:0000256" key="4">
    <source>
        <dbReference type="ARBA" id="ARBA00023242"/>
    </source>
</evidence>
<dbReference type="PANTHER" id="PTHR17039:SF0">
    <property type="entry name" value="U3 SMALL NUCLEOLAR RIBONUCLEOPROTEIN PROTEIN MPP10"/>
    <property type="match status" value="1"/>
</dbReference>
<evidence type="ECO:0000313" key="8">
    <source>
        <dbReference type="EMBL" id="GCB76150.1"/>
    </source>
</evidence>
<comment type="caution">
    <text evidence="8">The sequence shown here is derived from an EMBL/GenBank/DDBJ whole genome shotgun (WGS) entry which is preliminary data.</text>
</comment>
<reference evidence="8 9" key="1">
    <citation type="journal article" date="2018" name="Nat. Ecol. Evol.">
        <title>Shark genomes provide insights into elasmobranch evolution and the origin of vertebrates.</title>
        <authorList>
            <person name="Hara Y"/>
            <person name="Yamaguchi K"/>
            <person name="Onimaru K"/>
            <person name="Kadota M"/>
            <person name="Koyanagi M"/>
            <person name="Keeley SD"/>
            <person name="Tatsumi K"/>
            <person name="Tanaka K"/>
            <person name="Motone F"/>
            <person name="Kageyama Y"/>
            <person name="Nozu R"/>
            <person name="Adachi N"/>
            <person name="Nishimura O"/>
            <person name="Nakagawa R"/>
            <person name="Tanegashima C"/>
            <person name="Kiyatake I"/>
            <person name="Matsumoto R"/>
            <person name="Murakumo K"/>
            <person name="Nishida K"/>
            <person name="Terakita A"/>
            <person name="Kuratani S"/>
            <person name="Sato K"/>
            <person name="Hyodo S Kuraku.S."/>
        </authorList>
    </citation>
    <scope>NUCLEOTIDE SEQUENCE [LARGE SCALE GENOMIC DNA]</scope>
</reference>
<dbReference type="InterPro" id="IPR012173">
    <property type="entry name" value="Mpp10"/>
</dbReference>
<feature type="compositionally biased region" description="Basic and acidic residues" evidence="7">
    <location>
        <begin position="13"/>
        <end position="24"/>
    </location>
</feature>
<dbReference type="AlphaFoldDB" id="A0A401PSP9"/>
<feature type="compositionally biased region" description="Basic residues" evidence="7">
    <location>
        <begin position="293"/>
        <end position="308"/>
    </location>
</feature>
<feature type="compositionally biased region" description="Acidic residues" evidence="7">
    <location>
        <begin position="27"/>
        <end position="58"/>
    </location>
</feature>
<evidence type="ECO:0000256" key="2">
    <source>
        <dbReference type="ARBA" id="ARBA00022517"/>
    </source>
</evidence>
<feature type="compositionally biased region" description="Basic and acidic residues" evidence="7">
    <location>
        <begin position="95"/>
        <end position="105"/>
    </location>
</feature>
<dbReference type="STRING" id="75743.A0A401PSP9"/>
<dbReference type="EMBL" id="BFAA01016510">
    <property type="protein sequence ID" value="GCB76150.1"/>
    <property type="molecule type" value="Genomic_DNA"/>
</dbReference>
<dbReference type="GO" id="GO:0032040">
    <property type="term" value="C:small-subunit processome"/>
    <property type="evidence" value="ECO:0007669"/>
    <property type="project" value="TreeGrafter"/>
</dbReference>
<evidence type="ECO:0000313" key="9">
    <source>
        <dbReference type="Proteomes" id="UP000288216"/>
    </source>
</evidence>
<keyword evidence="2" id="KW-0690">Ribosome biogenesis</keyword>
<keyword evidence="5" id="KW-0687">Ribonucleoprotein</keyword>
<dbReference type="GO" id="GO:0005732">
    <property type="term" value="C:sno(s)RNA-containing ribonucleoprotein complex"/>
    <property type="evidence" value="ECO:0007669"/>
    <property type="project" value="InterPro"/>
</dbReference>
<dbReference type="OMA" id="NMHFVPR"/>
<evidence type="ECO:0000256" key="7">
    <source>
        <dbReference type="SAM" id="MobiDB-lite"/>
    </source>
</evidence>
<feature type="region of interest" description="Disordered" evidence="7">
    <location>
        <begin position="269"/>
        <end position="308"/>
    </location>
</feature>
<dbReference type="GO" id="GO:0006364">
    <property type="term" value="P:rRNA processing"/>
    <property type="evidence" value="ECO:0007669"/>
    <property type="project" value="UniProtKB-KW"/>
</dbReference>
<keyword evidence="4" id="KW-0539">Nucleus</keyword>
<protein>
    <submittedName>
        <fullName evidence="8">Uncharacterized protein</fullName>
    </submittedName>
</protein>
<evidence type="ECO:0000256" key="1">
    <source>
        <dbReference type="ARBA" id="ARBA00004604"/>
    </source>
</evidence>
<keyword evidence="3" id="KW-0698">rRNA processing</keyword>
<evidence type="ECO:0000256" key="5">
    <source>
        <dbReference type="ARBA" id="ARBA00023274"/>
    </source>
</evidence>
<accession>A0A401PSP9</accession>
<organism evidence="8 9">
    <name type="scientific">Scyliorhinus torazame</name>
    <name type="common">Cloudy catshark</name>
    <name type="synonym">Catulus torazame</name>
    <dbReference type="NCBI Taxonomy" id="75743"/>
    <lineage>
        <taxon>Eukaryota</taxon>
        <taxon>Metazoa</taxon>
        <taxon>Chordata</taxon>
        <taxon>Craniata</taxon>
        <taxon>Vertebrata</taxon>
        <taxon>Chondrichthyes</taxon>
        <taxon>Elasmobranchii</taxon>
        <taxon>Galeomorphii</taxon>
        <taxon>Galeoidea</taxon>
        <taxon>Carcharhiniformes</taxon>
        <taxon>Scyliorhinidae</taxon>
        <taxon>Scyliorhinus</taxon>
    </lineage>
</organism>
<gene>
    <name evidence="8" type="ORF">scyTo_0020443</name>
</gene>
<comment type="subcellular location">
    <subcellularLocation>
        <location evidence="1">Nucleus</location>
        <location evidence="1">Nucleolus</location>
    </subcellularLocation>
</comment>
<dbReference type="GO" id="GO:0034457">
    <property type="term" value="C:Mpp10 complex"/>
    <property type="evidence" value="ECO:0007669"/>
    <property type="project" value="InterPro"/>
</dbReference>
<comment type="similarity">
    <text evidence="6">Belongs to the MPP10 family.</text>
</comment>
<evidence type="ECO:0000256" key="3">
    <source>
        <dbReference type="ARBA" id="ARBA00022552"/>
    </source>
</evidence>
<evidence type="ECO:0000256" key="6">
    <source>
        <dbReference type="ARBA" id="ARBA00029455"/>
    </source>
</evidence>
<dbReference type="PANTHER" id="PTHR17039">
    <property type="entry name" value="U3 SMALL NUCLEOLAR RIBONUCLEOPROTEIN PROTEIN MPP10"/>
    <property type="match status" value="1"/>
</dbReference>
<name>A0A401PSP9_SCYTO</name>
<feature type="region of interest" description="Disordered" evidence="7">
    <location>
        <begin position="1"/>
        <end position="105"/>
    </location>
</feature>